<dbReference type="EMBL" id="FMZZ01000001">
    <property type="protein sequence ID" value="SDC07644.1"/>
    <property type="molecule type" value="Genomic_DNA"/>
</dbReference>
<dbReference type="GO" id="GO:0043041">
    <property type="term" value="P:amino acid activation for nonribosomal peptide biosynthetic process"/>
    <property type="evidence" value="ECO:0007669"/>
    <property type="project" value="TreeGrafter"/>
</dbReference>
<proteinExistence type="predicted"/>
<dbReference type="InterPro" id="IPR045851">
    <property type="entry name" value="AMP-bd_C_sf"/>
</dbReference>
<dbReference type="SUPFAM" id="SSF56801">
    <property type="entry name" value="Acetyl-CoA synthetase-like"/>
    <property type="match status" value="1"/>
</dbReference>
<dbReference type="GO" id="GO:0031177">
    <property type="term" value="F:phosphopantetheine binding"/>
    <property type="evidence" value="ECO:0007669"/>
    <property type="project" value="TreeGrafter"/>
</dbReference>
<dbReference type="GO" id="GO:0044550">
    <property type="term" value="P:secondary metabolite biosynthetic process"/>
    <property type="evidence" value="ECO:0007669"/>
    <property type="project" value="TreeGrafter"/>
</dbReference>
<dbReference type="InterPro" id="IPR020845">
    <property type="entry name" value="AMP-binding_CS"/>
</dbReference>
<sequence length="508" mass="54010">MHCQFRSPTTIHETFARIASELPDRQAVVTATGSTTYAELATRARHIAHDLIGRGVRPHDIVPVVARRSPDLLAAILGVLMAGGAYAVLDPRWPHPRTDRLLTAMRPPVVLADGAGSARLGQAGIKHIAFADLGQAAGPAEAPTADLPRVSPADRATVFWTSGSTGDPKAVLSPHQATTRLFVPESFMDFGERPVMILAAAAAWDAFSLELWGMLLRGGTAVLHEDDLLLPHSIRAYVTDFGATHLFLTPSLFDVIASGDIDCLAGLRALILGGDKPPPANCRKLLAAHPSVELYNGYGPVESCVFATVHRITMDDTHAAGGIPAGLPVPGTRVHIVADGVPVPPGESGEVAISGTGLASGYLNDPDQTAAAFRRVTVDGDAVMVYLTGDYGRLDETGVLHLTGRKDAQLKIAGHRIEPAEIESAVNALGSRRSVVMPIPDRTGAPRIILFAERPGADITEAEMRGRLSELLPAYMLPAKVHFVSTMPLLDNTKINKRELSARFGYTS</sequence>
<keyword evidence="3" id="KW-1185">Reference proteome</keyword>
<evidence type="ECO:0000259" key="1">
    <source>
        <dbReference type="Pfam" id="PF00501"/>
    </source>
</evidence>
<dbReference type="AlphaFoldDB" id="A0A1G6IMF0"/>
<reference evidence="3" key="1">
    <citation type="submission" date="2016-10" db="EMBL/GenBank/DDBJ databases">
        <authorList>
            <person name="Varghese N."/>
            <person name="Submissions S."/>
        </authorList>
    </citation>
    <scope>NUCLEOTIDE SEQUENCE [LARGE SCALE GENOMIC DNA]</scope>
    <source>
        <strain evidence="3">IBRC-M 10403</strain>
    </source>
</reference>
<dbReference type="PANTHER" id="PTHR45527">
    <property type="entry name" value="NONRIBOSOMAL PEPTIDE SYNTHETASE"/>
    <property type="match status" value="1"/>
</dbReference>
<dbReference type="InterPro" id="IPR042099">
    <property type="entry name" value="ANL_N_sf"/>
</dbReference>
<accession>A0A1G6IMF0</accession>
<dbReference type="GO" id="GO:0005737">
    <property type="term" value="C:cytoplasm"/>
    <property type="evidence" value="ECO:0007669"/>
    <property type="project" value="TreeGrafter"/>
</dbReference>
<dbReference type="NCBIfam" id="TIGR01733">
    <property type="entry name" value="AA-adenyl-dom"/>
    <property type="match status" value="1"/>
</dbReference>
<dbReference type="OrthoDB" id="3243414at2"/>
<dbReference type="Pfam" id="PF00501">
    <property type="entry name" value="AMP-binding"/>
    <property type="match status" value="1"/>
</dbReference>
<feature type="domain" description="AMP-dependent synthetase/ligase" evidence="1">
    <location>
        <begin position="16"/>
        <end position="363"/>
    </location>
</feature>
<evidence type="ECO:0000313" key="2">
    <source>
        <dbReference type="EMBL" id="SDC07644.1"/>
    </source>
</evidence>
<dbReference type="Proteomes" id="UP000199501">
    <property type="component" value="Unassembled WGS sequence"/>
</dbReference>
<evidence type="ECO:0000313" key="3">
    <source>
        <dbReference type="Proteomes" id="UP000199501"/>
    </source>
</evidence>
<dbReference type="STRING" id="1271860.SAMN05216174_10117"/>
<name>A0A1G6IMF0_9PSEU</name>
<dbReference type="InterPro" id="IPR010071">
    <property type="entry name" value="AA_adenyl_dom"/>
</dbReference>
<dbReference type="Gene3D" id="3.40.50.12780">
    <property type="entry name" value="N-terminal domain of ligase-like"/>
    <property type="match status" value="1"/>
</dbReference>
<protein>
    <submittedName>
        <fullName evidence="2">Amino acid adenylation domain-containing protein</fullName>
    </submittedName>
</protein>
<dbReference type="PANTHER" id="PTHR45527:SF1">
    <property type="entry name" value="FATTY ACID SYNTHASE"/>
    <property type="match status" value="1"/>
</dbReference>
<dbReference type="RefSeq" id="WP_091446763.1">
    <property type="nucleotide sequence ID" value="NZ_FMZZ01000001.1"/>
</dbReference>
<organism evidence="2 3">
    <name type="scientific">Actinokineospora iranica</name>
    <dbReference type="NCBI Taxonomy" id="1271860"/>
    <lineage>
        <taxon>Bacteria</taxon>
        <taxon>Bacillati</taxon>
        <taxon>Actinomycetota</taxon>
        <taxon>Actinomycetes</taxon>
        <taxon>Pseudonocardiales</taxon>
        <taxon>Pseudonocardiaceae</taxon>
        <taxon>Actinokineospora</taxon>
    </lineage>
</organism>
<gene>
    <name evidence="2" type="ORF">SAMN05216174_10117</name>
</gene>
<dbReference type="PROSITE" id="PS00455">
    <property type="entry name" value="AMP_BINDING"/>
    <property type="match status" value="1"/>
</dbReference>
<dbReference type="InterPro" id="IPR000873">
    <property type="entry name" value="AMP-dep_synth/lig_dom"/>
</dbReference>
<dbReference type="Gene3D" id="3.30.300.30">
    <property type="match status" value="1"/>
</dbReference>